<feature type="compositionally biased region" description="Acidic residues" evidence="1">
    <location>
        <begin position="147"/>
        <end position="157"/>
    </location>
</feature>
<feature type="compositionally biased region" description="Low complexity" evidence="1">
    <location>
        <begin position="387"/>
        <end position="406"/>
    </location>
</feature>
<feature type="compositionally biased region" description="Basic and acidic residues" evidence="1">
    <location>
        <begin position="178"/>
        <end position="188"/>
    </location>
</feature>
<proteinExistence type="predicted"/>
<protein>
    <submittedName>
        <fullName evidence="2">Uncharacterized protein</fullName>
    </submittedName>
</protein>
<feature type="compositionally biased region" description="Acidic residues" evidence="1">
    <location>
        <begin position="165"/>
        <end position="177"/>
    </location>
</feature>
<feature type="compositionally biased region" description="Polar residues" evidence="1">
    <location>
        <begin position="595"/>
        <end position="610"/>
    </location>
</feature>
<evidence type="ECO:0000256" key="1">
    <source>
        <dbReference type="SAM" id="MobiDB-lite"/>
    </source>
</evidence>
<feature type="compositionally biased region" description="Basic and acidic residues" evidence="1">
    <location>
        <begin position="136"/>
        <end position="146"/>
    </location>
</feature>
<feature type="compositionally biased region" description="Polar residues" evidence="1">
    <location>
        <begin position="439"/>
        <end position="455"/>
    </location>
</feature>
<feature type="compositionally biased region" description="Basic and acidic residues" evidence="1">
    <location>
        <begin position="335"/>
        <end position="352"/>
    </location>
</feature>
<sequence length="619" mass="67303">MDSNGKPASWVEFPGEMCETTTQQEMEQFMAENDCVVVGNEAVNRAFESWAKVPQPKLLLKYEGIWRKLDKEAEQKFKDMVEMEAFDDDDDAFGEDELWGDGDLLGAIPGPMGSLGPFEESYRSGQEGALTGAIDDAFKDSMKQEDKEEEEEEEENPKEETKEPAEEDKGDETEEETTPPKKPMDKGDVTGGEGDLTGMAPLGPDGKPLPPKDTTPKTDTTGDDDKGTGDKGPGKKTTNPEDDGTGTTKPPKPPTTGDDDKGDTEEEKEKDGKTKKPVSPSPSTPKTDTTEDDKGGDKGPEKKPTGPDVPGGDGDLLGAAPLGPDGKPLPPKDTTTGDKGKNEDLGLEDGKPKKPVSPSPSTPGADKPKGDDKGKDKDTPGDKKGPKGPNTGGKKPPTGPSKKPSGPANPPNTGGHTKPPTGKKPVSPYEQKPPPFKPSNPTGPNSTKKPSTNKPVSKHDHSKKPGGTKENKDQPKPSPNQPTVFYDPKKNKPLKQMDKKEKDDVIEGELAAIVTEAIDKEKRRLSEENIQADFHNLHIPIHSRVGKPVRLLGVWVRRLREGERYFRVKRKTTLHWWYGYAIKKVQSGGWKKEWGQSTGRTRASQRPSQKPSKRAAWKN</sequence>
<dbReference type="EMBL" id="CDMZ01002202">
    <property type="protein sequence ID" value="CEM41280.1"/>
    <property type="molecule type" value="Genomic_DNA"/>
</dbReference>
<organism evidence="2">
    <name type="scientific">Chromera velia CCMP2878</name>
    <dbReference type="NCBI Taxonomy" id="1169474"/>
    <lineage>
        <taxon>Eukaryota</taxon>
        <taxon>Sar</taxon>
        <taxon>Alveolata</taxon>
        <taxon>Colpodellida</taxon>
        <taxon>Chromeraceae</taxon>
        <taxon>Chromera</taxon>
    </lineage>
</organism>
<feature type="compositionally biased region" description="Basic and acidic residues" evidence="1">
    <location>
        <begin position="223"/>
        <end position="233"/>
    </location>
</feature>
<feature type="region of interest" description="Disordered" evidence="1">
    <location>
        <begin position="591"/>
        <end position="619"/>
    </location>
</feature>
<dbReference type="VEuPathDB" id="CryptoDB:Cvel_922"/>
<evidence type="ECO:0000313" key="2">
    <source>
        <dbReference type="EMBL" id="CEM41280.1"/>
    </source>
</evidence>
<feature type="compositionally biased region" description="Basic and acidic residues" evidence="1">
    <location>
        <begin position="288"/>
        <end position="305"/>
    </location>
</feature>
<reference evidence="2" key="1">
    <citation type="submission" date="2014-11" db="EMBL/GenBank/DDBJ databases">
        <authorList>
            <person name="Otto D Thomas"/>
            <person name="Naeem Raeece"/>
        </authorList>
    </citation>
    <scope>NUCLEOTIDE SEQUENCE</scope>
</reference>
<feature type="compositionally biased region" description="Basic and acidic residues" evidence="1">
    <location>
        <begin position="366"/>
        <end position="385"/>
    </location>
</feature>
<feature type="compositionally biased region" description="Basic and acidic residues" evidence="1">
    <location>
        <begin position="487"/>
        <end position="503"/>
    </location>
</feature>
<name>A0A0G4HBE0_9ALVE</name>
<gene>
    <name evidence="2" type="ORF">Cvel_922</name>
</gene>
<accession>A0A0G4HBE0</accession>
<feature type="compositionally biased region" description="Low complexity" evidence="1">
    <location>
        <begin position="316"/>
        <end position="326"/>
    </location>
</feature>
<dbReference type="AlphaFoldDB" id="A0A0G4HBE0"/>
<feature type="region of interest" description="Disordered" evidence="1">
    <location>
        <begin position="115"/>
        <end position="503"/>
    </location>
</feature>